<accession>A0A7S3AZU6</accession>
<dbReference type="AlphaFoldDB" id="A0A7S3AZU6"/>
<proteinExistence type="predicted"/>
<organism evidence="1">
    <name type="scientific">Haptolina ericina</name>
    <dbReference type="NCBI Taxonomy" id="156174"/>
    <lineage>
        <taxon>Eukaryota</taxon>
        <taxon>Haptista</taxon>
        <taxon>Haptophyta</taxon>
        <taxon>Prymnesiophyceae</taxon>
        <taxon>Prymnesiales</taxon>
        <taxon>Prymnesiaceae</taxon>
        <taxon>Haptolina</taxon>
    </lineage>
</organism>
<dbReference type="EMBL" id="HBHX01038135">
    <property type="protein sequence ID" value="CAE0120502.1"/>
    <property type="molecule type" value="Transcribed_RNA"/>
</dbReference>
<sequence>MWVDGSRLWRPLAHGIIDQYVDQPDCVQVDTYMLVVPVAARWLVSKLTARSTGAHRHTQCFVQCGKIGVEYIISSNENVCSCTIVRCRTRNRAGESDMHSHGVGSWMHMQ</sequence>
<protein>
    <submittedName>
        <fullName evidence="1">Uncharacterized protein</fullName>
    </submittedName>
</protein>
<gene>
    <name evidence="1" type="ORF">HERI1096_LOCUS21203</name>
</gene>
<evidence type="ECO:0000313" key="1">
    <source>
        <dbReference type="EMBL" id="CAE0120502.1"/>
    </source>
</evidence>
<name>A0A7S3AZU6_9EUKA</name>
<reference evidence="1" key="1">
    <citation type="submission" date="2021-01" db="EMBL/GenBank/DDBJ databases">
        <authorList>
            <person name="Corre E."/>
            <person name="Pelletier E."/>
            <person name="Niang G."/>
            <person name="Scheremetjew M."/>
            <person name="Finn R."/>
            <person name="Kale V."/>
            <person name="Holt S."/>
            <person name="Cochrane G."/>
            <person name="Meng A."/>
            <person name="Brown T."/>
            <person name="Cohen L."/>
        </authorList>
    </citation>
    <scope>NUCLEOTIDE SEQUENCE</scope>
    <source>
        <strain evidence="1">CCMP281</strain>
    </source>
</reference>